<dbReference type="EMBL" id="BMEL01000004">
    <property type="protein sequence ID" value="GGF29428.1"/>
    <property type="molecule type" value="Genomic_DNA"/>
</dbReference>
<evidence type="ECO:0000256" key="2">
    <source>
        <dbReference type="ARBA" id="ARBA00005988"/>
    </source>
</evidence>
<evidence type="ECO:0000256" key="1">
    <source>
        <dbReference type="ARBA" id="ARBA00001947"/>
    </source>
</evidence>
<dbReference type="SMART" id="SM00631">
    <property type="entry name" value="Zn_pept"/>
    <property type="match status" value="1"/>
</dbReference>
<keyword evidence="6" id="KW-0482">Metalloprotease</keyword>
<dbReference type="Proteomes" id="UP000660110">
    <property type="component" value="Unassembled WGS sequence"/>
</dbReference>
<keyword evidence="8" id="KW-0732">Signal</keyword>
<evidence type="ECO:0000256" key="8">
    <source>
        <dbReference type="SAM" id="SignalP"/>
    </source>
</evidence>
<feature type="active site" description="Proton donor/acceptor" evidence="7">
    <location>
        <position position="286"/>
    </location>
</feature>
<organism evidence="10 11">
    <name type="scientific">Halobacillus andaensis</name>
    <dbReference type="NCBI Taxonomy" id="1176239"/>
    <lineage>
        <taxon>Bacteria</taxon>
        <taxon>Bacillati</taxon>
        <taxon>Bacillota</taxon>
        <taxon>Bacilli</taxon>
        <taxon>Bacillales</taxon>
        <taxon>Bacillaceae</taxon>
        <taxon>Halobacillus</taxon>
    </lineage>
</organism>
<protein>
    <recommendedName>
        <fullName evidence="9">Peptidase M14 domain-containing protein</fullName>
    </recommendedName>
</protein>
<reference evidence="10" key="1">
    <citation type="journal article" date="2014" name="Int. J. Syst. Evol. Microbiol.">
        <title>Complete genome sequence of Corynebacterium casei LMG S-19264T (=DSM 44701T), isolated from a smear-ripened cheese.</title>
        <authorList>
            <consortium name="US DOE Joint Genome Institute (JGI-PGF)"/>
            <person name="Walter F."/>
            <person name="Albersmeier A."/>
            <person name="Kalinowski J."/>
            <person name="Ruckert C."/>
        </authorList>
    </citation>
    <scope>NUCLEOTIDE SEQUENCE</scope>
    <source>
        <strain evidence="10">CGMCC 1.12153</strain>
    </source>
</reference>
<feature type="signal peptide" evidence="8">
    <location>
        <begin position="1"/>
        <end position="29"/>
    </location>
</feature>
<dbReference type="SUPFAM" id="SSF53187">
    <property type="entry name" value="Zn-dependent exopeptidases"/>
    <property type="match status" value="1"/>
</dbReference>
<dbReference type="GO" id="GO:0008270">
    <property type="term" value="F:zinc ion binding"/>
    <property type="evidence" value="ECO:0007669"/>
    <property type="project" value="InterPro"/>
</dbReference>
<dbReference type="GO" id="GO:0005615">
    <property type="term" value="C:extracellular space"/>
    <property type="evidence" value="ECO:0007669"/>
    <property type="project" value="TreeGrafter"/>
</dbReference>
<keyword evidence="5" id="KW-0862">Zinc</keyword>
<feature type="domain" description="Peptidase M14" evidence="9">
    <location>
        <begin position="46"/>
        <end position="327"/>
    </location>
</feature>
<keyword evidence="11" id="KW-1185">Reference proteome</keyword>
<dbReference type="GO" id="GO:0004181">
    <property type="term" value="F:metallocarboxypeptidase activity"/>
    <property type="evidence" value="ECO:0007669"/>
    <property type="project" value="InterPro"/>
</dbReference>
<evidence type="ECO:0000313" key="10">
    <source>
        <dbReference type="EMBL" id="GGF29428.1"/>
    </source>
</evidence>
<comment type="cofactor">
    <cofactor evidence="1">
        <name>Zn(2+)</name>
        <dbReference type="ChEBI" id="CHEBI:29105"/>
    </cofactor>
</comment>
<feature type="chain" id="PRO_5036677118" description="Peptidase M14 domain-containing protein" evidence="8">
    <location>
        <begin position="30"/>
        <end position="350"/>
    </location>
</feature>
<keyword evidence="4" id="KW-0378">Hydrolase</keyword>
<keyword evidence="3" id="KW-0645">Protease</keyword>
<dbReference type="PROSITE" id="PS52035">
    <property type="entry name" value="PEPTIDASE_M14"/>
    <property type="match status" value="1"/>
</dbReference>
<dbReference type="AlphaFoldDB" id="A0A917BB43"/>
<dbReference type="Gene3D" id="3.40.630.10">
    <property type="entry name" value="Zn peptidases"/>
    <property type="match status" value="1"/>
</dbReference>
<dbReference type="InterPro" id="IPR000834">
    <property type="entry name" value="Peptidase_M14"/>
</dbReference>
<evidence type="ECO:0000259" key="9">
    <source>
        <dbReference type="PROSITE" id="PS52035"/>
    </source>
</evidence>
<dbReference type="PANTHER" id="PTHR11705:SF143">
    <property type="entry name" value="SLL0236 PROTEIN"/>
    <property type="match status" value="1"/>
</dbReference>
<evidence type="ECO:0000256" key="5">
    <source>
        <dbReference type="ARBA" id="ARBA00022833"/>
    </source>
</evidence>
<comment type="similarity">
    <text evidence="2 7">Belongs to the peptidase M14 family.</text>
</comment>
<dbReference type="GO" id="GO:0006508">
    <property type="term" value="P:proteolysis"/>
    <property type="evidence" value="ECO:0007669"/>
    <property type="project" value="UniProtKB-KW"/>
</dbReference>
<accession>A0A917BB43</accession>
<evidence type="ECO:0000256" key="6">
    <source>
        <dbReference type="ARBA" id="ARBA00023049"/>
    </source>
</evidence>
<gene>
    <name evidence="10" type="ORF">GCM10010954_30670</name>
</gene>
<dbReference type="PANTHER" id="PTHR11705">
    <property type="entry name" value="PROTEASE FAMILY M14 CARBOXYPEPTIDASE A,B"/>
    <property type="match status" value="1"/>
</dbReference>
<comment type="caution">
    <text evidence="10">The sequence shown here is derived from an EMBL/GenBank/DDBJ whole genome shotgun (WGS) entry which is preliminary data.</text>
</comment>
<sequence>MKNKKLKTGVTAMLTLSLLASPAVSPVGAEGSGPEVNENQQVKIESLTSNEELASFLQKVDEKSDSISVEVIGQSIKGRDLNLVKAGNDPGNPTILMVTQQHGNEALVTESAIQVIKKLSTNSKEVKDWLDNVNVLFVPRLNPDGAAGDVDWDSSHLQFGGMQTRNNAAGINLNRTHNSLSQPETRALHENVLRKYDIDYAIDFHHQIANRVTEDGELVSGALLYPTSTITDEVLEKSRKLGAVIYNEMDSKGYGTFARYAEGGSLTSNARNHFATHYDIPTILFENRGMTDSPNTTSILGQKSSGYLIKQGTDAMLSSIEAIADGSIASTDVSVWDTMPEQYTADGEEE</sequence>
<name>A0A917BB43_HALAA</name>
<dbReference type="Pfam" id="PF00246">
    <property type="entry name" value="Peptidase_M14"/>
    <property type="match status" value="1"/>
</dbReference>
<evidence type="ECO:0000256" key="7">
    <source>
        <dbReference type="PROSITE-ProRule" id="PRU01379"/>
    </source>
</evidence>
<evidence type="ECO:0000313" key="11">
    <source>
        <dbReference type="Proteomes" id="UP000660110"/>
    </source>
</evidence>
<proteinExistence type="inferred from homology"/>
<evidence type="ECO:0000256" key="3">
    <source>
        <dbReference type="ARBA" id="ARBA00022670"/>
    </source>
</evidence>
<evidence type="ECO:0000256" key="4">
    <source>
        <dbReference type="ARBA" id="ARBA00022801"/>
    </source>
</evidence>
<reference evidence="10" key="2">
    <citation type="submission" date="2020-09" db="EMBL/GenBank/DDBJ databases">
        <authorList>
            <person name="Sun Q."/>
            <person name="Zhou Y."/>
        </authorList>
    </citation>
    <scope>NUCLEOTIDE SEQUENCE</scope>
    <source>
        <strain evidence="10">CGMCC 1.12153</strain>
    </source>
</reference>
<dbReference type="RefSeq" id="WP_229735384.1">
    <property type="nucleotide sequence ID" value="NZ_BMEL01000004.1"/>
</dbReference>